<feature type="signal peptide" evidence="1">
    <location>
        <begin position="1"/>
        <end position="21"/>
    </location>
</feature>
<dbReference type="OrthoDB" id="6878635at2759"/>
<organism evidence="2 3">
    <name type="scientific">Arctia plantaginis</name>
    <name type="common">Wood tiger moth</name>
    <name type="synonym">Phalaena plantaginis</name>
    <dbReference type="NCBI Taxonomy" id="874455"/>
    <lineage>
        <taxon>Eukaryota</taxon>
        <taxon>Metazoa</taxon>
        <taxon>Ecdysozoa</taxon>
        <taxon>Arthropoda</taxon>
        <taxon>Hexapoda</taxon>
        <taxon>Insecta</taxon>
        <taxon>Pterygota</taxon>
        <taxon>Neoptera</taxon>
        <taxon>Endopterygota</taxon>
        <taxon>Lepidoptera</taxon>
        <taxon>Glossata</taxon>
        <taxon>Ditrysia</taxon>
        <taxon>Noctuoidea</taxon>
        <taxon>Erebidae</taxon>
        <taxon>Arctiinae</taxon>
        <taxon>Arctia</taxon>
    </lineage>
</organism>
<sequence length="99" mass="11085">MIFKFFTVLCVVFVVLGYTDAFVKRDVSSPSPDPIEAFKRNMDSLKNCIDTSFAQALRDVNVEKKLQPVFNVFGDQLNRLFKVFEDLTSPSSSPASLVG</sequence>
<name>A0A8S0ZUQ2_ARCPL</name>
<keyword evidence="3" id="KW-1185">Reference proteome</keyword>
<keyword evidence="1" id="KW-0732">Signal</keyword>
<gene>
    <name evidence="2" type="ORF">APLA_LOCUS6345</name>
</gene>
<dbReference type="EMBL" id="CADEBC010000485">
    <property type="protein sequence ID" value="CAB3235901.1"/>
    <property type="molecule type" value="Genomic_DNA"/>
</dbReference>
<evidence type="ECO:0000256" key="1">
    <source>
        <dbReference type="SAM" id="SignalP"/>
    </source>
</evidence>
<evidence type="ECO:0000313" key="2">
    <source>
        <dbReference type="EMBL" id="CAB3235901.1"/>
    </source>
</evidence>
<dbReference type="Proteomes" id="UP000494106">
    <property type="component" value="Unassembled WGS sequence"/>
</dbReference>
<reference evidence="2 3" key="1">
    <citation type="submission" date="2020-04" db="EMBL/GenBank/DDBJ databases">
        <authorList>
            <person name="Wallbank WR R."/>
            <person name="Pardo Diaz C."/>
            <person name="Kozak K."/>
            <person name="Martin S."/>
            <person name="Jiggins C."/>
            <person name="Moest M."/>
            <person name="Warren A I."/>
            <person name="Byers J.R.P. K."/>
            <person name="Montejo-Kovacevich G."/>
            <person name="Yen C E."/>
        </authorList>
    </citation>
    <scope>NUCLEOTIDE SEQUENCE [LARGE SCALE GENOMIC DNA]</scope>
</reference>
<dbReference type="AlphaFoldDB" id="A0A8S0ZUQ2"/>
<proteinExistence type="predicted"/>
<protein>
    <submittedName>
        <fullName evidence="2">Uncharacterized protein</fullName>
    </submittedName>
</protein>
<evidence type="ECO:0000313" key="3">
    <source>
        <dbReference type="Proteomes" id="UP000494106"/>
    </source>
</evidence>
<feature type="chain" id="PRO_5035733160" evidence="1">
    <location>
        <begin position="22"/>
        <end position="99"/>
    </location>
</feature>
<comment type="caution">
    <text evidence="2">The sequence shown here is derived from an EMBL/GenBank/DDBJ whole genome shotgun (WGS) entry which is preliminary data.</text>
</comment>
<accession>A0A8S0ZUQ2</accession>